<gene>
    <name evidence="2" type="ORF">GCM10011584_28280</name>
</gene>
<protein>
    <submittedName>
        <fullName evidence="2">Alpha,alpha-trehalose-phosphate synthase</fullName>
    </submittedName>
</protein>
<reference evidence="3" key="1">
    <citation type="journal article" date="2019" name="Int. J. Syst. Evol. Microbiol.">
        <title>The Global Catalogue of Microorganisms (GCM) 10K type strain sequencing project: providing services to taxonomists for standard genome sequencing and annotation.</title>
        <authorList>
            <consortium name="The Broad Institute Genomics Platform"/>
            <consortium name="The Broad Institute Genome Sequencing Center for Infectious Disease"/>
            <person name="Wu L."/>
            <person name="Ma J."/>
        </authorList>
    </citation>
    <scope>NUCLEOTIDE SEQUENCE [LARGE SCALE GENOMIC DNA]</scope>
    <source>
        <strain evidence="3">CGMCC 4.7371</strain>
    </source>
</reference>
<comment type="similarity">
    <text evidence="1">Belongs to the glycosyltransferase 20 family.</text>
</comment>
<dbReference type="CDD" id="cd03788">
    <property type="entry name" value="GT20_TPS"/>
    <property type="match status" value="1"/>
</dbReference>
<dbReference type="PANTHER" id="PTHR10788">
    <property type="entry name" value="TREHALOSE-6-PHOSPHATE SYNTHASE"/>
    <property type="match status" value="1"/>
</dbReference>
<name>A0ABQ2NHV9_9ACTN</name>
<comment type="caution">
    <text evidence="2">The sequence shown here is derived from an EMBL/GenBank/DDBJ whole genome shotgun (WGS) entry which is preliminary data.</text>
</comment>
<dbReference type="Pfam" id="PF00982">
    <property type="entry name" value="Glyco_transf_20"/>
    <property type="match status" value="1"/>
</dbReference>
<organism evidence="2 3">
    <name type="scientific">Nocardioides phosphati</name>
    <dbReference type="NCBI Taxonomy" id="1867775"/>
    <lineage>
        <taxon>Bacteria</taxon>
        <taxon>Bacillati</taxon>
        <taxon>Actinomycetota</taxon>
        <taxon>Actinomycetes</taxon>
        <taxon>Propionibacteriales</taxon>
        <taxon>Nocardioidaceae</taxon>
        <taxon>Nocardioides</taxon>
    </lineage>
</organism>
<proteinExistence type="inferred from homology"/>
<dbReference type="Proteomes" id="UP000655410">
    <property type="component" value="Unassembled WGS sequence"/>
</dbReference>
<dbReference type="Gene3D" id="3.40.50.2000">
    <property type="entry name" value="Glycogen Phosphorylase B"/>
    <property type="match status" value="2"/>
</dbReference>
<evidence type="ECO:0000256" key="1">
    <source>
        <dbReference type="ARBA" id="ARBA00008799"/>
    </source>
</evidence>
<dbReference type="SUPFAM" id="SSF53756">
    <property type="entry name" value="UDP-Glycosyltransferase/glycogen phosphorylase"/>
    <property type="match status" value="1"/>
</dbReference>
<sequence>MTANGNADLVIVANRLPVDRVIEPDGTPRWRRSPGGLVSALEPVMRVHDGAWIGWPGGAQEDDDDLAPFVEDGMQLVPVPLSAQEVEEFYEGFSNGTLWPLYHDVVAKPLFKREWWEAYRKVNQRFAERAAAVAAPGAMVWVHDYQLQLVPRMLRELRPDLRIGFFLHIPFPPAELFSQLPWRRAVLEGLLGADIVGFHLPGGAQNFVRLVRQRVGHKTHRDLVTLPDGRQVRAAAYPISIDAADFEELARSPEVSRRAESIRAALGHPKRVLLGVDRLDYTKGIYPRLRAYAELVADGTFDVEDTVFVQVATPSRERVDEYRRMRDEIDMLVGRVNGDLGKIGHPAISYLHSSYPREEMAALYRAADIMVVTPYRDGMNLVCKEYVACRYDNDGALVLSEFAGAAHELNQAWLVNPYDINGMKAAIVEAANAEPKELTRRMKAMRKTVREHDVDRWATGFLEELDAVRPPSRRRVRRPAI</sequence>
<dbReference type="PANTHER" id="PTHR10788:SF106">
    <property type="entry name" value="BCDNA.GH08860"/>
    <property type="match status" value="1"/>
</dbReference>
<evidence type="ECO:0000313" key="3">
    <source>
        <dbReference type="Proteomes" id="UP000655410"/>
    </source>
</evidence>
<dbReference type="RefSeq" id="WP_188784670.1">
    <property type="nucleotide sequence ID" value="NZ_BMNI01000008.1"/>
</dbReference>
<dbReference type="EMBL" id="BMNI01000008">
    <property type="protein sequence ID" value="GGO92270.1"/>
    <property type="molecule type" value="Genomic_DNA"/>
</dbReference>
<keyword evidence="3" id="KW-1185">Reference proteome</keyword>
<evidence type="ECO:0000313" key="2">
    <source>
        <dbReference type="EMBL" id="GGO92270.1"/>
    </source>
</evidence>
<accession>A0ABQ2NHV9</accession>
<dbReference type="InterPro" id="IPR001830">
    <property type="entry name" value="Glyco_trans_20"/>
</dbReference>